<name>A0A0G0HSZ5_9BACT</name>
<keyword evidence="4 6" id="KW-0699">rRNA-binding</keyword>
<dbReference type="InterPro" id="IPR005290">
    <property type="entry name" value="Ribosomal_uS15_bac-type"/>
</dbReference>
<comment type="subunit">
    <text evidence="3 4">Part of the 30S ribosomal subunit. Forms a bridge to the 50S subunit in the 70S ribosome, contacting the 23S rRNA.</text>
</comment>
<dbReference type="FunFam" id="1.10.287.10:FF:000002">
    <property type="entry name" value="30S ribosomal protein S15"/>
    <property type="match status" value="1"/>
</dbReference>
<feature type="compositionally biased region" description="Basic residues" evidence="7">
    <location>
        <begin position="118"/>
        <end position="128"/>
    </location>
</feature>
<evidence type="ECO:0000256" key="2">
    <source>
        <dbReference type="ARBA" id="ARBA00023274"/>
    </source>
</evidence>
<dbReference type="NCBIfam" id="TIGR00952">
    <property type="entry name" value="S15_bact"/>
    <property type="match status" value="1"/>
</dbReference>
<comment type="similarity">
    <text evidence="4 5">Belongs to the universal ribosomal protein uS15 family.</text>
</comment>
<dbReference type="Gene3D" id="1.10.287.10">
    <property type="entry name" value="S15/NS1, RNA-binding"/>
    <property type="match status" value="1"/>
</dbReference>
<proteinExistence type="inferred from homology"/>
<dbReference type="Gene3D" id="6.10.250.3130">
    <property type="match status" value="1"/>
</dbReference>
<accession>A0A0G0HSZ5</accession>
<dbReference type="Pfam" id="PF00312">
    <property type="entry name" value="Ribosomal_S15"/>
    <property type="match status" value="1"/>
</dbReference>
<dbReference type="PROSITE" id="PS00362">
    <property type="entry name" value="RIBOSOMAL_S15"/>
    <property type="match status" value="1"/>
</dbReference>
<evidence type="ECO:0000256" key="5">
    <source>
        <dbReference type="RuleBase" id="RU003919"/>
    </source>
</evidence>
<comment type="function">
    <text evidence="4">Forms an intersubunit bridge (bridge B4) with the 23S rRNA of the 50S subunit in the ribosome.</text>
</comment>
<dbReference type="PATRIC" id="fig|1618546.3.peg.483"/>
<feature type="region of interest" description="Disordered" evidence="7">
    <location>
        <begin position="88"/>
        <end position="128"/>
    </location>
</feature>
<dbReference type="InterPro" id="IPR009068">
    <property type="entry name" value="uS15_NS1_RNA-bd_sf"/>
</dbReference>
<evidence type="ECO:0000313" key="9">
    <source>
        <dbReference type="Proteomes" id="UP000034603"/>
    </source>
</evidence>
<dbReference type="CDD" id="cd00353">
    <property type="entry name" value="Ribosomal_S15p_S13e"/>
    <property type="match status" value="1"/>
</dbReference>
<evidence type="ECO:0000256" key="6">
    <source>
        <dbReference type="RuleBase" id="RU004524"/>
    </source>
</evidence>
<protein>
    <recommendedName>
        <fullName evidence="4">Small ribosomal subunit protein uS15</fullName>
    </recommendedName>
</protein>
<comment type="function">
    <text evidence="4 6">One of the primary rRNA binding proteins, it binds directly to 16S rRNA where it helps nucleate assembly of the platform of the 30S subunit by binding and bridging several RNA helices of the 16S rRNA.</text>
</comment>
<keyword evidence="4 6" id="KW-0694">RNA-binding</keyword>
<evidence type="ECO:0000256" key="1">
    <source>
        <dbReference type="ARBA" id="ARBA00022980"/>
    </source>
</evidence>
<dbReference type="SMART" id="SM01387">
    <property type="entry name" value="Ribosomal_S15"/>
    <property type="match status" value="1"/>
</dbReference>
<keyword evidence="2 4" id="KW-0687">Ribonucleoprotein</keyword>
<dbReference type="InterPro" id="IPR000589">
    <property type="entry name" value="Ribosomal_uS15"/>
</dbReference>
<feature type="compositionally biased region" description="Basic and acidic residues" evidence="7">
    <location>
        <begin position="94"/>
        <end position="117"/>
    </location>
</feature>
<dbReference type="HAMAP" id="MF_01343_B">
    <property type="entry name" value="Ribosomal_uS15_B"/>
    <property type="match status" value="1"/>
</dbReference>
<dbReference type="EMBL" id="LBTR01000016">
    <property type="protein sequence ID" value="KKQ45397.1"/>
    <property type="molecule type" value="Genomic_DNA"/>
</dbReference>
<dbReference type="GO" id="GO:0006412">
    <property type="term" value="P:translation"/>
    <property type="evidence" value="ECO:0007669"/>
    <property type="project" value="UniProtKB-UniRule"/>
</dbReference>
<dbReference type="AlphaFoldDB" id="A0A0G0HSZ5"/>
<evidence type="ECO:0000313" key="8">
    <source>
        <dbReference type="EMBL" id="KKQ45397.1"/>
    </source>
</evidence>
<dbReference type="GO" id="GO:0019843">
    <property type="term" value="F:rRNA binding"/>
    <property type="evidence" value="ECO:0007669"/>
    <property type="project" value="UniProtKB-UniRule"/>
</dbReference>
<dbReference type="PANTHER" id="PTHR23321">
    <property type="entry name" value="RIBOSOMAL PROTEIN S15, BACTERIAL AND ORGANELLAR"/>
    <property type="match status" value="1"/>
</dbReference>
<evidence type="ECO:0000256" key="3">
    <source>
        <dbReference type="ARBA" id="ARBA00064542"/>
    </source>
</evidence>
<sequence>MSLSKEDKEAIIKKYARERSDTGSPEVQIALLTAQIKKLAGHLTEHKKDTHSRRGLLSMVAKRRRLLNYLKNYDDTRYNVLLAELEVEGSTQTAKEEKKEEKKEDKKEKTGKTEKKEKKEKKIKKEKK</sequence>
<reference evidence="8 9" key="1">
    <citation type="journal article" date="2015" name="Nature">
        <title>rRNA introns, odd ribosomes, and small enigmatic genomes across a large radiation of phyla.</title>
        <authorList>
            <person name="Brown C.T."/>
            <person name="Hug L.A."/>
            <person name="Thomas B.C."/>
            <person name="Sharon I."/>
            <person name="Castelle C.J."/>
            <person name="Singh A."/>
            <person name="Wilkins M.J."/>
            <person name="Williams K.H."/>
            <person name="Banfield J.F."/>
        </authorList>
    </citation>
    <scope>NUCLEOTIDE SEQUENCE [LARGE SCALE GENOMIC DNA]</scope>
</reference>
<evidence type="ECO:0000256" key="7">
    <source>
        <dbReference type="SAM" id="MobiDB-lite"/>
    </source>
</evidence>
<keyword evidence="1 4" id="KW-0689">Ribosomal protein</keyword>
<dbReference type="SUPFAM" id="SSF47060">
    <property type="entry name" value="S15/NS1 RNA-binding domain"/>
    <property type="match status" value="1"/>
</dbReference>
<comment type="caution">
    <text evidence="8">The sequence shown here is derived from an EMBL/GenBank/DDBJ whole genome shotgun (WGS) entry which is preliminary data.</text>
</comment>
<dbReference type="GO" id="GO:0003735">
    <property type="term" value="F:structural constituent of ribosome"/>
    <property type="evidence" value="ECO:0007669"/>
    <property type="project" value="InterPro"/>
</dbReference>
<organism evidence="8 9">
    <name type="scientific">Candidatus Woesebacteria bacterium GW2011_GWA1_37_8</name>
    <dbReference type="NCBI Taxonomy" id="1618546"/>
    <lineage>
        <taxon>Bacteria</taxon>
        <taxon>Candidatus Woeseibacteriota</taxon>
    </lineage>
</organism>
<dbReference type="PANTHER" id="PTHR23321:SF26">
    <property type="entry name" value="SMALL RIBOSOMAL SUBUNIT PROTEIN US15M"/>
    <property type="match status" value="1"/>
</dbReference>
<gene>
    <name evidence="4" type="primary">rpsO</name>
    <name evidence="8" type="ORF">US62_C0016G0006</name>
</gene>
<evidence type="ECO:0000256" key="4">
    <source>
        <dbReference type="HAMAP-Rule" id="MF_01343"/>
    </source>
</evidence>
<dbReference type="GO" id="GO:0022627">
    <property type="term" value="C:cytosolic small ribosomal subunit"/>
    <property type="evidence" value="ECO:0007669"/>
    <property type="project" value="TreeGrafter"/>
</dbReference>
<dbReference type="Proteomes" id="UP000034603">
    <property type="component" value="Unassembled WGS sequence"/>
</dbReference>